<organism evidence="6">
    <name type="scientific">marine metagenome</name>
    <dbReference type="NCBI Taxonomy" id="408172"/>
    <lineage>
        <taxon>unclassified sequences</taxon>
        <taxon>metagenomes</taxon>
        <taxon>ecological metagenomes</taxon>
    </lineage>
</organism>
<feature type="transmembrane region" description="Helical" evidence="5">
    <location>
        <begin position="146"/>
        <end position="164"/>
    </location>
</feature>
<protein>
    <submittedName>
        <fullName evidence="6">Uncharacterized protein</fullName>
    </submittedName>
</protein>
<evidence type="ECO:0000256" key="2">
    <source>
        <dbReference type="ARBA" id="ARBA00022692"/>
    </source>
</evidence>
<feature type="transmembrane region" description="Helical" evidence="5">
    <location>
        <begin position="193"/>
        <end position="214"/>
    </location>
</feature>
<sequence>MMGSTEDRTRRVFRSVALALIAYYWFMGLIIGPVDENTDRWAGGFSFLSNWNLTLNLVVALGAIMNEFGGRDRFDKPILAAAMGVNIIVLILYWTLKALGALGEVEPYDSFFDMFRDYYIHGIASVFLFGEAVFYSEPFEDWRRSYGIFMVIFFGYIIWMEAFVSRLDDFPCGEESCGFPYEFLNDLNTTGRLIFYFGVWILGNLAYGFSYWLVKYKERNWNSIE</sequence>
<evidence type="ECO:0000256" key="1">
    <source>
        <dbReference type="ARBA" id="ARBA00004127"/>
    </source>
</evidence>
<keyword evidence="3 5" id="KW-1133">Transmembrane helix</keyword>
<dbReference type="Pfam" id="PF04750">
    <property type="entry name" value="Far-17a_AIG1"/>
    <property type="match status" value="1"/>
</dbReference>
<evidence type="ECO:0000256" key="5">
    <source>
        <dbReference type="SAM" id="Phobius"/>
    </source>
</evidence>
<dbReference type="GO" id="GO:0012505">
    <property type="term" value="C:endomembrane system"/>
    <property type="evidence" value="ECO:0007669"/>
    <property type="project" value="UniProtKB-SubCell"/>
</dbReference>
<feature type="transmembrane region" description="Helical" evidence="5">
    <location>
        <begin position="12"/>
        <end position="32"/>
    </location>
</feature>
<feature type="transmembrane region" description="Helical" evidence="5">
    <location>
        <begin position="116"/>
        <end position="134"/>
    </location>
</feature>
<gene>
    <name evidence="6" type="ORF">METZ01_LOCUS387203</name>
</gene>
<dbReference type="EMBL" id="UINC01144683">
    <property type="protein sequence ID" value="SVD34349.1"/>
    <property type="molecule type" value="Genomic_DNA"/>
</dbReference>
<feature type="transmembrane region" description="Helical" evidence="5">
    <location>
        <begin position="77"/>
        <end position="96"/>
    </location>
</feature>
<proteinExistence type="predicted"/>
<feature type="transmembrane region" description="Helical" evidence="5">
    <location>
        <begin position="44"/>
        <end position="65"/>
    </location>
</feature>
<keyword evidence="4 5" id="KW-0472">Membrane</keyword>
<comment type="subcellular location">
    <subcellularLocation>
        <location evidence="1">Endomembrane system</location>
        <topology evidence="1">Multi-pass membrane protein</topology>
    </subcellularLocation>
</comment>
<dbReference type="InterPro" id="IPR006838">
    <property type="entry name" value="ADTRP_AIG1"/>
</dbReference>
<name>A0A382UJA2_9ZZZZ</name>
<dbReference type="GO" id="GO:0016020">
    <property type="term" value="C:membrane"/>
    <property type="evidence" value="ECO:0007669"/>
    <property type="project" value="InterPro"/>
</dbReference>
<evidence type="ECO:0000256" key="3">
    <source>
        <dbReference type="ARBA" id="ARBA00022989"/>
    </source>
</evidence>
<evidence type="ECO:0000313" key="6">
    <source>
        <dbReference type="EMBL" id="SVD34349.1"/>
    </source>
</evidence>
<dbReference type="PANTHER" id="PTHR10989">
    <property type="entry name" value="ANDROGEN-INDUCED PROTEIN 1-RELATED"/>
    <property type="match status" value="1"/>
</dbReference>
<dbReference type="AlphaFoldDB" id="A0A382UJA2"/>
<dbReference type="PANTHER" id="PTHR10989:SF16">
    <property type="entry name" value="AT02829P-RELATED"/>
    <property type="match status" value="1"/>
</dbReference>
<accession>A0A382UJA2</accession>
<evidence type="ECO:0000256" key="4">
    <source>
        <dbReference type="ARBA" id="ARBA00023136"/>
    </source>
</evidence>
<reference evidence="6" key="1">
    <citation type="submission" date="2018-05" db="EMBL/GenBank/DDBJ databases">
        <authorList>
            <person name="Lanie J.A."/>
            <person name="Ng W.-L."/>
            <person name="Kazmierczak K.M."/>
            <person name="Andrzejewski T.M."/>
            <person name="Davidsen T.M."/>
            <person name="Wayne K.J."/>
            <person name="Tettelin H."/>
            <person name="Glass J.I."/>
            <person name="Rusch D."/>
            <person name="Podicherti R."/>
            <person name="Tsui H.-C.T."/>
            <person name="Winkler M.E."/>
        </authorList>
    </citation>
    <scope>NUCLEOTIDE SEQUENCE</scope>
</reference>
<keyword evidence="2 5" id="KW-0812">Transmembrane</keyword>